<evidence type="ECO:0000313" key="8">
    <source>
        <dbReference type="Proteomes" id="UP000664344"/>
    </source>
</evidence>
<evidence type="ECO:0000256" key="4">
    <source>
        <dbReference type="ARBA" id="ARBA00022729"/>
    </source>
</evidence>
<gene>
    <name evidence="7" type="ORF">JYP53_07515</name>
</gene>
<comment type="function">
    <text evidence="5">Part of a binding-protein-dependent transport system for a sugar.</text>
</comment>
<accession>A0ABS3BD29</accession>
<keyword evidence="8" id="KW-1185">Reference proteome</keyword>
<keyword evidence="4" id="KW-0732">Signal</keyword>
<evidence type="ECO:0000313" key="7">
    <source>
        <dbReference type="EMBL" id="MBN7769744.1"/>
    </source>
</evidence>
<evidence type="ECO:0000256" key="3">
    <source>
        <dbReference type="ARBA" id="ARBA00022448"/>
    </source>
</evidence>
<organism evidence="7 8">
    <name type="scientific">Marinobacter daepoensis</name>
    <dbReference type="NCBI Taxonomy" id="262077"/>
    <lineage>
        <taxon>Bacteria</taxon>
        <taxon>Pseudomonadati</taxon>
        <taxon>Pseudomonadota</taxon>
        <taxon>Gammaproteobacteria</taxon>
        <taxon>Pseudomonadales</taxon>
        <taxon>Marinobacteraceae</taxon>
        <taxon>Marinobacter</taxon>
    </lineage>
</organism>
<dbReference type="EMBL" id="JAFKDB010000008">
    <property type="protein sequence ID" value="MBN7769744.1"/>
    <property type="molecule type" value="Genomic_DNA"/>
</dbReference>
<evidence type="ECO:0000256" key="6">
    <source>
        <dbReference type="ARBA" id="ARBA00049753"/>
    </source>
</evidence>
<dbReference type="InterPro" id="IPR006059">
    <property type="entry name" value="SBP"/>
</dbReference>
<name>A0ABS3BD29_9GAMM</name>
<dbReference type="PANTHER" id="PTHR43649:SF28">
    <property type="entry name" value="BINDING PROTEIN COMPONENT OF ABC SUGAR TRANSPORTER-RELATED"/>
    <property type="match status" value="1"/>
</dbReference>
<dbReference type="RefSeq" id="WP_206557150.1">
    <property type="nucleotide sequence ID" value="NZ_JAFKDB010000008.1"/>
</dbReference>
<dbReference type="InterPro" id="IPR050490">
    <property type="entry name" value="Bact_solute-bd_prot1"/>
</dbReference>
<proteinExistence type="inferred from homology"/>
<evidence type="ECO:0000256" key="1">
    <source>
        <dbReference type="ARBA" id="ARBA00004418"/>
    </source>
</evidence>
<reference evidence="7 8" key="1">
    <citation type="submission" date="2021-02" db="EMBL/GenBank/DDBJ databases">
        <title>PHA producing bacteria isolated from coastal sediment in Guangdong, Shenzhen.</title>
        <authorList>
            <person name="Zheng W."/>
            <person name="Yu S."/>
            <person name="Huang Y."/>
        </authorList>
    </citation>
    <scope>NUCLEOTIDE SEQUENCE [LARGE SCALE GENOMIC DNA]</scope>
    <source>
        <strain evidence="7 8">TN21-5</strain>
    </source>
</reference>
<keyword evidence="3" id="KW-0813">Transport</keyword>
<protein>
    <recommendedName>
        <fullName evidence="6">Probable sugar-binding periplasmic protein</fullName>
    </recommendedName>
</protein>
<evidence type="ECO:0000256" key="2">
    <source>
        <dbReference type="ARBA" id="ARBA00008520"/>
    </source>
</evidence>
<dbReference type="Pfam" id="PF01547">
    <property type="entry name" value="SBP_bac_1"/>
    <property type="match status" value="1"/>
</dbReference>
<dbReference type="SUPFAM" id="SSF53850">
    <property type="entry name" value="Periplasmic binding protein-like II"/>
    <property type="match status" value="1"/>
</dbReference>
<evidence type="ECO:0000256" key="5">
    <source>
        <dbReference type="ARBA" id="ARBA00049629"/>
    </source>
</evidence>
<sequence length="390" mass="43737">MAHWWVSPGEQAGITVIRNYAERAGMQFTDTAIPGSGTARYYESLNDQLATGQIPTASQVIGYDIHLWAKQGRLATMDAVARDEEWDEVIPFALQQLSKYEGHWYAVPFNVHSTNWLWVNQRQFEAIGGQEPDTWTDFIALLTRAKQAGLTALAIGNESWEQTLLFESVAAGLGGVTFYRRNFLELSPQPGDQDIFQHVFARMRQLQAFVDNNYHRMVWSDATRQLQNGKALLQVQGSWVDGEFTARNLKPGSDYQCFRFPDTQGMVLFNADQYMLLNDSKTPETTRRKLTSLLMNRDLQRDVNLVSGAIPARVDAPRKAFGACGRKAISDMRNANMRRTLMGSVAMGNAHPASVKEAVYRIVADHFRGNLNDRQASDQLIQALLGTGPG</sequence>
<comment type="caution">
    <text evidence="7">The sequence shown here is derived from an EMBL/GenBank/DDBJ whole genome shotgun (WGS) entry which is preliminary data.</text>
</comment>
<comment type="subcellular location">
    <subcellularLocation>
        <location evidence="1">Periplasm</location>
    </subcellularLocation>
</comment>
<dbReference type="Gene3D" id="3.40.190.10">
    <property type="entry name" value="Periplasmic binding protein-like II"/>
    <property type="match status" value="2"/>
</dbReference>
<dbReference type="PANTHER" id="PTHR43649">
    <property type="entry name" value="ARABINOSE-BINDING PROTEIN-RELATED"/>
    <property type="match status" value="1"/>
</dbReference>
<comment type="similarity">
    <text evidence="2">Belongs to the bacterial solute-binding protein 1 family.</text>
</comment>
<dbReference type="Proteomes" id="UP000664344">
    <property type="component" value="Unassembled WGS sequence"/>
</dbReference>